<proteinExistence type="predicted"/>
<dbReference type="OrthoDB" id="8248741at2"/>
<evidence type="ECO:0000313" key="1">
    <source>
        <dbReference type="EMBL" id="OQP40748.1"/>
    </source>
</evidence>
<dbReference type="STRING" id="354355.SAMN05660816_04236"/>
<reference evidence="2" key="1">
    <citation type="submission" date="2016-04" db="EMBL/GenBank/DDBJ databases">
        <authorList>
            <person name="Chen L."/>
            <person name="Zhuang W."/>
            <person name="Wang G."/>
        </authorList>
    </citation>
    <scope>NUCLEOTIDE SEQUENCE [LARGE SCALE GENOMIC DNA]</scope>
    <source>
        <strain evidence="2">17621</strain>
    </source>
</reference>
<dbReference type="PANTHER" id="PTHR30619">
    <property type="entry name" value="DNA INTERNALIZATION/COMPETENCE PROTEIN COMEC/REC2"/>
    <property type="match status" value="1"/>
</dbReference>
<dbReference type="Proteomes" id="UP000192610">
    <property type="component" value="Unassembled WGS sequence"/>
</dbReference>
<accession>A0A1V9E3R4</accession>
<comment type="caution">
    <text evidence="1">The sequence shown here is derived from an EMBL/GenBank/DDBJ whole genome shotgun (WGS) entry which is preliminary data.</text>
</comment>
<dbReference type="Gene3D" id="3.60.15.10">
    <property type="entry name" value="Ribonuclease Z/Hydroxyacylglutathione hydrolase-like"/>
    <property type="match status" value="1"/>
</dbReference>
<keyword evidence="2" id="KW-1185">Reference proteome</keyword>
<sequence>MLPLQKSINACPSAKRLWLLLAVFLIIFKPLSAQDERLEIHHINIENGDATLIVVHDIKANTFNALALIDGGNIGTDVFIKPYFSNLFGAKKLPVKVKYMILSHFHADHYRGLLGIKTGTVFRAENITDPGGYDLPAKYARINPPVPDNKAERGFNTGAKNNYVGALKKAFDKKYITQRSKDITTFPGDIKKSIEIGTVNGIPVNLICVVGGGYSLGKDGNIVNNTTGKGSRLNANNYTLGFVLTYGQFRYFTGGDMGGQDTSPCGSYLNQETSLDSGLSFLFSDESYPFDNKVTDNSGSMGHICAFKVSHHGSNCSSNDEFLQTTSAAVFISAGNIDHWVQSSDVDFTLISAIGLSLKKYGFILIINNNPATGDISTSFTVTGTFQLGKTSLNVSVTVPVSYNTPNNQWTLLISTTQTLAGELNDILGLFPGINVLGSLPQDIVILNQFSISQLQLVFDPAELKVYSTTVQVSNPHPWKVVEALTIESLVINFALDFTQEKTDFTLDIDGSFTMKKDPVEAYFTVNVHLPFGGTEWLFAFSAELEIDDYSPFFNAMPGLDNTPAPPLPVSIQLKKFDVNSFEIAYNPVSRQLSRIGFDISTEAKIGLFNLLEIVDPYLALTIYNPFNSENRRITGDMGTQLNIGDIPLEISAVKEDPEDGWTFTGSMKPGSVINIIELVHTFLKPLGITSLPAWLDANKLNLKDVSVSIYTPAPEAIEQNNTYAVTGTVEWALNYQSFQLQSMATLDMTYDSSRKTNAAAGTLTVTAQLLGMYFKVGYKFGTPDTELYLQWEEIVCDYKHDSVSNKDVITVTFGTMSLGGIITKLIKAIDPGFSLPAPWNALNSISLDGLSLKYTRFLDDESKNSMVIIYQHSIDLGFLQINSILLTKDSSGVYLGFTGSFLGIAIKEDDPTTGPLAGKGSDVQNLPQVPGMGDSLFNLHFLGMGQHVAFSSPKQIKTIKEAIDELGKSFSDTNSKPNSLPLKKGGALQFDQQSGWLIGADFTVAKFYRFATVFNDPNLYGLMISIDKAAGNFANLDFEILYKKVTDTIGVYQIDLQLPDIFRHLEFGQVSITLPNIGIKIFTNGDFFLDFGFPASITDFSRSFTIQVFPFTGSGGFYFGWLSGATSTSIPATTNGIFNPVIEFGVGLNLGVGKSIEAGILKAGLSLTAVGIFHGAVAFFRPNPHLKDVHGNPLSDDLYYKLQGTFGLVGHIYGEINFAIISARLDIMAYVYVSITIEAYMPIPIKFQAGVSVSLRVTINLGLFKIKISLSFSATISAEFIIGQNTTARASWNLPVQPALPLPYALKSATPELLKWQPVIVDTGIRYLLDIYFTPHLTLSGEGSQPGPRYVSMFYLNTADSGEPKQVNGLTALATGVLYWTLNALKGATQTSTSLSWLNEQQVAADDLALLLCYFNTRKDNISPFNYRNKSGHDLVAFLQSFFTVQIAAVNAGTDQTLQASVFPVLPELLLQTLYNGVYSPVTDFSTQSPTGTQNYIAAITSLLKWLSVDYESGLTSAYFSPDLCSMVTDPDYENQPDLSLPTFIFTDFIAIIAKQLLQNAYDYLAAQSDQTVTVLTLVNNTITPANVQQLGGMSSRFLLHGLRLPAPPDAATGVIQPLYQLTGQQLVLPPALKLKDQYSLLLSKPAADAWIVFAGGVGNTTLTITIDDNEIQRIIDVGRTLLSPSLQAGSPAPIVNYNDIPQAFTIGSPAVWQYPGALFPPETVNPVIWKLPANLQQVLAGHAGETLEFDLLTITPGNNGPADKGSLSHFDWCTIIDIDIQQITAGQQIKTPLAGNMYNLIGADDAGVTLLQQMLTYMDSAGDVFIKQIQLLYQPDKTTNTAGGYISAASNALQMGIVKANLSKETNPAAGQERMAQVRTRNTLNSNGEFIRLLWEDSIVRSGGFYLYYQTLADGKGLPDYLFNENGTARCTLVITYHQLITQSFVNGVVTGDPLDLSRTTVYAQSDSITTRVATLQPGTVGYTMVRNFPGFYNPVKLPPTAQENEIYLQNQFNLVGVLLPGISSYANLLPSGPSDSLDEDQVAQVKAGISLFKADDDPWNYSAIIPYYKYVQTSRQSAGFPDPYAGTGTTVQMQLNWQDMFGNIPTKGTPLLNVAMPLLYTDPLIALSQWPSMSTGYLFDIVDNSPAIIIGFSFDTSRYTGGNEEAKRKAAIDLQTYMQLYYQLNRQQDMAMSFTTSIDGTSVNHEGSSRKINIETLIKELLLPIIQFLESVIAGNTPVSTGIPAPWQIISAIDANNIASYNDIFQLTATVTIERTSQVDPAFANRAGVAFAHTTLQPLSGSQTGSTSEANGLSLSFFATRFEAAFADRPVTGIVLKLSTATSAGNNKQEDKTRPALWVVRFDASGAKGIRFTFRNQQVYFFAPVPLANSLLSFDAAVAPYKSGQPYPAGNPLTHHFNSIDLDGWGLQFLQSADKFLSPAYAVPAFLLDNGVSLNKVLDEKQKVADAIEGTVDFIIEPDGNGAGAAMANARTKWKNQLLVQLANAYHYAASVQTPVTIDSLFTGPNSDPPMPPYVPALYGSMVGSDPSVPGAQNLPGSTEYTLSTVKVPLGAGDSWLTYMFVAKDASRERSFHFNNMQFVVSHIEKDIHAVPGIKDYLASTWLTFVIPLNETLGNVGPVTIPVPLRAYPGAPSLVNQDTIYPVNDNNVPPLNVQAMRTWDYRYTYRNSTAAQDTITTRVQFNIPADKTGRIHNSDDSEPTLYEALAQFIQVYPVLGADLDTYLLALTAEDVANQTPVAIKANYAVQTFITLFKAVAKAWGNWNQIPIRTGKEIKDNILPVIPTLEYSIEESGEPGTGDLIITTTPVKGQTSLLVPTVNIAGFTPEPVDGSHRNKYKNDVDNNYLLYADRNNDPNRILTYEALDILVQQNGWGGVSIVRNQELIQNADNTWQLTNPFFIYQTPEVRFYNKQIPLLHCNRAMDIAEINPVTGMQKRTLEENIRALFAALTQSAYDGDVPIKLNVEYQFIISNTTFDIHLPVLLVSSGKLNTKKQGVEFADMVSEALTKWLTKHNPATDQAQFNFTVTIYSEVDPGTTVFEADFYLVL</sequence>
<evidence type="ECO:0000313" key="2">
    <source>
        <dbReference type="Proteomes" id="UP000192610"/>
    </source>
</evidence>
<protein>
    <recommendedName>
        <fullName evidence="3">Metallo-beta-lactamase domain-containing protein</fullName>
    </recommendedName>
</protein>
<dbReference type="RefSeq" id="WP_081203723.1">
    <property type="nucleotide sequence ID" value="NZ_FOCZ01000007.1"/>
</dbReference>
<name>A0A1V9E3R4_9BACT</name>
<gene>
    <name evidence="1" type="ORF">A4H97_14100</name>
</gene>
<dbReference type="PANTHER" id="PTHR30619:SF1">
    <property type="entry name" value="RECOMBINATION PROTEIN 2"/>
    <property type="match status" value="1"/>
</dbReference>
<dbReference type="InterPro" id="IPR052159">
    <property type="entry name" value="Competence_DNA_uptake"/>
</dbReference>
<organism evidence="1 2">
    <name type="scientific">Niastella yeongjuensis</name>
    <dbReference type="NCBI Taxonomy" id="354355"/>
    <lineage>
        <taxon>Bacteria</taxon>
        <taxon>Pseudomonadati</taxon>
        <taxon>Bacteroidota</taxon>
        <taxon>Chitinophagia</taxon>
        <taxon>Chitinophagales</taxon>
        <taxon>Chitinophagaceae</taxon>
        <taxon>Niastella</taxon>
    </lineage>
</organism>
<dbReference type="EMBL" id="LVXG01000067">
    <property type="protein sequence ID" value="OQP40748.1"/>
    <property type="molecule type" value="Genomic_DNA"/>
</dbReference>
<dbReference type="SUPFAM" id="SSF56281">
    <property type="entry name" value="Metallo-hydrolase/oxidoreductase"/>
    <property type="match status" value="1"/>
</dbReference>
<dbReference type="InterPro" id="IPR036866">
    <property type="entry name" value="RibonucZ/Hydroxyglut_hydro"/>
</dbReference>
<evidence type="ECO:0008006" key="3">
    <source>
        <dbReference type="Google" id="ProtNLM"/>
    </source>
</evidence>